<name>A0A4U1JK41_9BACT</name>
<dbReference type="OrthoDB" id="9806150at2"/>
<dbReference type="PANTHER" id="PTHR11839:SF18">
    <property type="entry name" value="NUDIX HYDROLASE DOMAIN-CONTAINING PROTEIN"/>
    <property type="match status" value="1"/>
</dbReference>
<keyword evidence="10" id="KW-1185">Reference proteome</keyword>
<evidence type="ECO:0000313" key="9">
    <source>
        <dbReference type="EMBL" id="TKD13129.1"/>
    </source>
</evidence>
<evidence type="ECO:0000256" key="4">
    <source>
        <dbReference type="ARBA" id="ARBA00016377"/>
    </source>
</evidence>
<dbReference type="PANTHER" id="PTHR11839">
    <property type="entry name" value="UDP/ADP-SUGAR PYROPHOSPHATASE"/>
    <property type="match status" value="1"/>
</dbReference>
<evidence type="ECO:0000256" key="5">
    <source>
        <dbReference type="ARBA" id="ARBA00022801"/>
    </source>
</evidence>
<dbReference type="EMBL" id="SSMQ01000001">
    <property type="protein sequence ID" value="TKD13129.1"/>
    <property type="molecule type" value="Genomic_DNA"/>
</dbReference>
<evidence type="ECO:0000256" key="7">
    <source>
        <dbReference type="ARBA" id="ARBA00032272"/>
    </source>
</evidence>
<comment type="caution">
    <text evidence="9">The sequence shown here is derived from an EMBL/GenBank/DDBJ whole genome shotgun (WGS) entry which is preliminary data.</text>
</comment>
<evidence type="ECO:0000256" key="1">
    <source>
        <dbReference type="ARBA" id="ARBA00000847"/>
    </source>
</evidence>
<accession>A0A4U1JK41</accession>
<dbReference type="SUPFAM" id="SSF55811">
    <property type="entry name" value="Nudix"/>
    <property type="match status" value="1"/>
</dbReference>
<sequence length="221" mass="24401">MPLPPLPRILLTQDPHAELSSPAFLRVQRVMLRASFPDGEQSEPFSYDIVDRERLDAVVIAAHFRDAKGIRHVYLRSSVRPPVALRSRVASPLPERDDLGNLWELPAGLVEVDERSPEGLLLCAARELQEELGFEVDPRALAPLGPSSFPAPGMVGERHFFFHVPVDPSRRAAPTEDGSVLERKATIAALPLDEALALARSGLLEDEKTELALRRLAELDS</sequence>
<dbReference type="AlphaFoldDB" id="A0A4U1JK41"/>
<evidence type="ECO:0000256" key="6">
    <source>
        <dbReference type="ARBA" id="ARBA00032162"/>
    </source>
</evidence>
<keyword evidence="5 9" id="KW-0378">Hydrolase</keyword>
<organism evidence="9 10">
    <name type="scientific">Polyangium fumosum</name>
    <dbReference type="NCBI Taxonomy" id="889272"/>
    <lineage>
        <taxon>Bacteria</taxon>
        <taxon>Pseudomonadati</taxon>
        <taxon>Myxococcota</taxon>
        <taxon>Polyangia</taxon>
        <taxon>Polyangiales</taxon>
        <taxon>Polyangiaceae</taxon>
        <taxon>Polyangium</taxon>
    </lineage>
</organism>
<comment type="catalytic activity">
    <reaction evidence="1">
        <text>GDP-alpha-D-mannose + H2O = alpha-D-mannose 1-phosphate + GMP + 2 H(+)</text>
        <dbReference type="Rhea" id="RHEA:27978"/>
        <dbReference type="ChEBI" id="CHEBI:15377"/>
        <dbReference type="ChEBI" id="CHEBI:15378"/>
        <dbReference type="ChEBI" id="CHEBI:57527"/>
        <dbReference type="ChEBI" id="CHEBI:58115"/>
        <dbReference type="ChEBI" id="CHEBI:58409"/>
    </reaction>
</comment>
<dbReference type="InterPro" id="IPR015797">
    <property type="entry name" value="NUDIX_hydrolase-like_dom_sf"/>
</dbReference>
<proteinExistence type="inferred from homology"/>
<dbReference type="GO" id="GO:0019693">
    <property type="term" value="P:ribose phosphate metabolic process"/>
    <property type="evidence" value="ECO:0007669"/>
    <property type="project" value="TreeGrafter"/>
</dbReference>
<comment type="cofactor">
    <cofactor evidence="2">
        <name>Mg(2+)</name>
        <dbReference type="ChEBI" id="CHEBI:18420"/>
    </cofactor>
</comment>
<protein>
    <recommendedName>
        <fullName evidence="4">GDP-mannose pyrophosphatase</fullName>
    </recommendedName>
    <alternativeName>
        <fullName evidence="6">GDP-mannose hydrolase</fullName>
    </alternativeName>
    <alternativeName>
        <fullName evidence="7">GDPMK</fullName>
    </alternativeName>
</protein>
<reference evidence="9 10" key="1">
    <citation type="submission" date="2019-04" db="EMBL/GenBank/DDBJ databases">
        <authorList>
            <person name="Li Y."/>
            <person name="Wang J."/>
        </authorList>
    </citation>
    <scope>NUCLEOTIDE SEQUENCE [LARGE SCALE GENOMIC DNA]</scope>
    <source>
        <strain evidence="9 10">DSM 14668</strain>
    </source>
</reference>
<evidence type="ECO:0000259" key="8">
    <source>
        <dbReference type="PROSITE" id="PS51462"/>
    </source>
</evidence>
<dbReference type="InterPro" id="IPR000086">
    <property type="entry name" value="NUDIX_hydrolase_dom"/>
</dbReference>
<evidence type="ECO:0000256" key="2">
    <source>
        <dbReference type="ARBA" id="ARBA00001946"/>
    </source>
</evidence>
<dbReference type="Proteomes" id="UP000309215">
    <property type="component" value="Unassembled WGS sequence"/>
</dbReference>
<dbReference type="Pfam" id="PF00293">
    <property type="entry name" value="NUDIX"/>
    <property type="match status" value="1"/>
</dbReference>
<gene>
    <name evidence="9" type="ORF">E8A74_00815</name>
</gene>
<dbReference type="Gene3D" id="3.90.79.10">
    <property type="entry name" value="Nucleoside Triphosphate Pyrophosphohydrolase"/>
    <property type="match status" value="1"/>
</dbReference>
<comment type="similarity">
    <text evidence="3">Belongs to the Nudix hydrolase family. NudK subfamily.</text>
</comment>
<dbReference type="GO" id="GO:0006753">
    <property type="term" value="P:nucleoside phosphate metabolic process"/>
    <property type="evidence" value="ECO:0007669"/>
    <property type="project" value="TreeGrafter"/>
</dbReference>
<dbReference type="CDD" id="cd03424">
    <property type="entry name" value="NUDIX_ADPRase_Nudt5_UGPPase_Nudt14"/>
    <property type="match status" value="1"/>
</dbReference>
<evidence type="ECO:0000256" key="3">
    <source>
        <dbReference type="ARBA" id="ARBA00007275"/>
    </source>
</evidence>
<dbReference type="PROSITE" id="PS51462">
    <property type="entry name" value="NUDIX"/>
    <property type="match status" value="1"/>
</dbReference>
<evidence type="ECO:0000313" key="10">
    <source>
        <dbReference type="Proteomes" id="UP000309215"/>
    </source>
</evidence>
<feature type="domain" description="Nudix hydrolase" evidence="8">
    <location>
        <begin position="53"/>
        <end position="217"/>
    </location>
</feature>
<dbReference type="GO" id="GO:0016787">
    <property type="term" value="F:hydrolase activity"/>
    <property type="evidence" value="ECO:0007669"/>
    <property type="project" value="UniProtKB-KW"/>
</dbReference>